<comment type="caution">
    <text evidence="2">The sequence shown here is derived from an EMBL/GenBank/DDBJ whole genome shotgun (WGS) entry which is preliminary data.</text>
</comment>
<dbReference type="AlphaFoldDB" id="A0A819X794"/>
<dbReference type="InterPro" id="IPR000742">
    <property type="entry name" value="EGF"/>
</dbReference>
<feature type="non-terminal residue" evidence="2">
    <location>
        <position position="174"/>
    </location>
</feature>
<accession>A0A819X794</accession>
<dbReference type="EMBL" id="CAJOBD010009470">
    <property type="protein sequence ID" value="CAF4135808.1"/>
    <property type="molecule type" value="Genomic_DNA"/>
</dbReference>
<name>A0A819X794_9BILA</name>
<feature type="domain" description="EGF-like" evidence="1">
    <location>
        <begin position="70"/>
        <end position="81"/>
    </location>
</feature>
<gene>
    <name evidence="2" type="ORF">JBS370_LOCUS33266</name>
</gene>
<organism evidence="2 3">
    <name type="scientific">Rotaria sordida</name>
    <dbReference type="NCBI Taxonomy" id="392033"/>
    <lineage>
        <taxon>Eukaryota</taxon>
        <taxon>Metazoa</taxon>
        <taxon>Spiralia</taxon>
        <taxon>Gnathifera</taxon>
        <taxon>Rotifera</taxon>
        <taxon>Eurotatoria</taxon>
        <taxon>Bdelloidea</taxon>
        <taxon>Philodinida</taxon>
        <taxon>Philodinidae</taxon>
        <taxon>Rotaria</taxon>
    </lineage>
</organism>
<reference evidence="2" key="1">
    <citation type="submission" date="2021-02" db="EMBL/GenBank/DDBJ databases">
        <authorList>
            <person name="Nowell W R."/>
        </authorList>
    </citation>
    <scope>NUCLEOTIDE SEQUENCE</scope>
</reference>
<protein>
    <recommendedName>
        <fullName evidence="1">EGF-like domain-containing protein</fullName>
    </recommendedName>
</protein>
<sequence length="174" mass="20661">MHLTQKVPFSHESSRPFPMKQSLPLIKKLKPYQVKEIEESKNDNELDMQQVWLCNRGILIYVGQNESEQCLCPPNYYGDRCQYQNQRVSLTLQLRNENFEKLNVIGIIVTLVDDTGFIHSYEQFTYIPVRDCNTKFNIYLLYQDRPKNITKNYTIHIDAYDKIDLLYLTSWTLP</sequence>
<dbReference type="Gene3D" id="2.10.25.10">
    <property type="entry name" value="Laminin"/>
    <property type="match status" value="1"/>
</dbReference>
<evidence type="ECO:0000313" key="3">
    <source>
        <dbReference type="Proteomes" id="UP000663836"/>
    </source>
</evidence>
<proteinExistence type="predicted"/>
<dbReference type="Proteomes" id="UP000663836">
    <property type="component" value="Unassembled WGS sequence"/>
</dbReference>
<evidence type="ECO:0000313" key="2">
    <source>
        <dbReference type="EMBL" id="CAF4135808.1"/>
    </source>
</evidence>
<dbReference type="SUPFAM" id="SSF57196">
    <property type="entry name" value="EGF/Laminin"/>
    <property type="match status" value="1"/>
</dbReference>
<dbReference type="PROSITE" id="PS00022">
    <property type="entry name" value="EGF_1"/>
    <property type="match status" value="1"/>
</dbReference>
<evidence type="ECO:0000259" key="1">
    <source>
        <dbReference type="PROSITE" id="PS00022"/>
    </source>
</evidence>